<evidence type="ECO:0000256" key="1">
    <source>
        <dbReference type="SAM" id="MobiDB-lite"/>
    </source>
</evidence>
<evidence type="ECO:0000313" key="2">
    <source>
        <dbReference type="EMBL" id="CAE0475699.1"/>
    </source>
</evidence>
<protein>
    <submittedName>
        <fullName evidence="2">Uncharacterized protein</fullName>
    </submittedName>
</protein>
<organism evidence="2">
    <name type="scientific">Chaetoceros debilis</name>
    <dbReference type="NCBI Taxonomy" id="122233"/>
    <lineage>
        <taxon>Eukaryota</taxon>
        <taxon>Sar</taxon>
        <taxon>Stramenopiles</taxon>
        <taxon>Ochrophyta</taxon>
        <taxon>Bacillariophyta</taxon>
        <taxon>Coscinodiscophyceae</taxon>
        <taxon>Chaetocerotophycidae</taxon>
        <taxon>Chaetocerotales</taxon>
        <taxon>Chaetocerotaceae</taxon>
        <taxon>Chaetoceros</taxon>
    </lineage>
</organism>
<gene>
    <name evidence="2" type="ORF">CDEB00056_LOCUS20552</name>
</gene>
<dbReference type="AlphaFoldDB" id="A0A7S3QFG0"/>
<reference evidence="2" key="1">
    <citation type="submission" date="2021-01" db="EMBL/GenBank/DDBJ databases">
        <authorList>
            <person name="Corre E."/>
            <person name="Pelletier E."/>
            <person name="Niang G."/>
            <person name="Scheremetjew M."/>
            <person name="Finn R."/>
            <person name="Kale V."/>
            <person name="Holt S."/>
            <person name="Cochrane G."/>
            <person name="Meng A."/>
            <person name="Brown T."/>
            <person name="Cohen L."/>
        </authorList>
    </citation>
    <scope>NUCLEOTIDE SEQUENCE</scope>
    <source>
        <strain evidence="2">MM31A-1</strain>
    </source>
</reference>
<dbReference type="EMBL" id="HBIO01026788">
    <property type="protein sequence ID" value="CAE0475699.1"/>
    <property type="molecule type" value="Transcribed_RNA"/>
</dbReference>
<feature type="region of interest" description="Disordered" evidence="1">
    <location>
        <begin position="590"/>
        <end position="609"/>
    </location>
</feature>
<proteinExistence type="predicted"/>
<name>A0A7S3QFG0_9STRA</name>
<sequence length="653" mass="74563">MIMEQITRPTAMRTKSTTNKEYNKEPNCSNGCLECNNFLWCKGAFKSHSSFETFNKHDAAVEEEQTKQEESEQIGNPYVREILTIKAFNLLSSKLAEYSDDIDKVITEMNEEGAKNIEEFIATIEEVDYEDSDWITSNSIPFDIIFNLFQAQGILFRYDGLLYIDPRFISRATKPLVDHTLDVDWLKQKASKDLLLDFIEDPPSKYPHGTTYKIGDMKKSMNNLLTSGYLDMNSVDFLWRNVPLKYQDYEPFLKMLIDSGIIFRSSVDPSSNDNDDEDSKDTYMPLEGHAVILYRLKETCNAEELEKVWKPKPFHMELRIFLPRGCPPSLAANFAAYIHSLGHCCFAYIHGAVVCTTHDNNYIRADLMKDEDGEDYLSCAIRSSNDLGTEGYRILARMLKIVEKEKEIRLPGLIYDPKIVLPQRLSTDGRPTSVCSQLSWSSEDGHEFCDERKENVFVRGFGTFMIENEDMNASNTSKTDDTASGLLKPLVRPRHVLMSARFLGDTTEKRAREIYSELRALGVNVFMVEAGLGETFGDETNFGLYYMIAMIAICSDNYGQKTKSPYSSHAEVKYAVQKWIPIIPVKFGEKHPPEPPPDFDGGNKGPEQNRVAFPDDLVYCDWSERKWDAKQCATDIKKALEKLNKCPMIDDNS</sequence>
<accession>A0A7S3QFG0</accession>